<keyword evidence="1" id="KW-0472">Membrane</keyword>
<sequence>MDGAVMDSVYLTRAEGREIRDDLKALEADMAVVKAQQAGQQQTLDQILVQVQKGNSVRSMMIAGGSGIGGGVVAGVAYLAHLLTQ</sequence>
<accession>A0A7W4IAM0</accession>
<keyword evidence="1" id="KW-0812">Transmembrane</keyword>
<dbReference type="EMBL" id="JABEQJ010000003">
    <property type="protein sequence ID" value="MBB2159369.1"/>
    <property type="molecule type" value="Genomic_DNA"/>
</dbReference>
<dbReference type="RefSeq" id="WP_182996227.1">
    <property type="nucleotide sequence ID" value="NZ_JABEQJ010000003.1"/>
</dbReference>
<proteinExistence type="predicted"/>
<evidence type="ECO:0000256" key="1">
    <source>
        <dbReference type="SAM" id="Phobius"/>
    </source>
</evidence>
<reference evidence="2 3" key="1">
    <citation type="submission" date="2020-04" db="EMBL/GenBank/DDBJ databases">
        <title>Description of novel Gluconacetobacter.</title>
        <authorList>
            <person name="Sombolestani A."/>
        </authorList>
    </citation>
    <scope>NUCLEOTIDE SEQUENCE [LARGE SCALE GENOMIC DNA]</scope>
    <source>
        <strain evidence="2 3">LMG 19747</strain>
    </source>
</reference>
<comment type="caution">
    <text evidence="2">The sequence shown here is derived from an EMBL/GenBank/DDBJ whole genome shotgun (WGS) entry which is preliminary data.</text>
</comment>
<evidence type="ECO:0000313" key="2">
    <source>
        <dbReference type="EMBL" id="MBB2159369.1"/>
    </source>
</evidence>
<feature type="transmembrane region" description="Helical" evidence="1">
    <location>
        <begin position="60"/>
        <end position="80"/>
    </location>
</feature>
<organism evidence="2 3">
    <name type="scientific">Gluconacetobacter sacchari</name>
    <dbReference type="NCBI Taxonomy" id="92759"/>
    <lineage>
        <taxon>Bacteria</taxon>
        <taxon>Pseudomonadati</taxon>
        <taxon>Pseudomonadota</taxon>
        <taxon>Alphaproteobacteria</taxon>
        <taxon>Acetobacterales</taxon>
        <taxon>Acetobacteraceae</taxon>
        <taxon>Gluconacetobacter</taxon>
    </lineage>
</organism>
<keyword evidence="1" id="KW-1133">Transmembrane helix</keyword>
<dbReference type="AlphaFoldDB" id="A0A7W4IAM0"/>
<protein>
    <submittedName>
        <fullName evidence="2">Uncharacterized protein</fullName>
    </submittedName>
</protein>
<name>A0A7W4IAM0_9PROT</name>
<gene>
    <name evidence="2" type="ORF">HLH48_04115</name>
</gene>
<dbReference type="Proteomes" id="UP000589085">
    <property type="component" value="Unassembled WGS sequence"/>
</dbReference>
<evidence type="ECO:0000313" key="3">
    <source>
        <dbReference type="Proteomes" id="UP000589085"/>
    </source>
</evidence>